<dbReference type="InterPro" id="IPR007329">
    <property type="entry name" value="FMN-bd"/>
</dbReference>
<evidence type="ECO:0000256" key="4">
    <source>
        <dbReference type="ARBA" id="ARBA00013137"/>
    </source>
</evidence>
<keyword evidence="7" id="KW-0274">FAD</keyword>
<evidence type="ECO:0000259" key="11">
    <source>
        <dbReference type="SMART" id="SM00900"/>
    </source>
</evidence>
<dbReference type="Gene3D" id="3.90.1010.20">
    <property type="match status" value="1"/>
</dbReference>
<dbReference type="Pfam" id="PF04205">
    <property type="entry name" value="FMN_bind"/>
    <property type="match status" value="1"/>
</dbReference>
<dbReference type="SUPFAM" id="SSF56425">
    <property type="entry name" value="Succinate dehydrogenase/fumarate reductase flavoprotein, catalytic domain"/>
    <property type="match status" value="1"/>
</dbReference>
<evidence type="ECO:0000256" key="7">
    <source>
        <dbReference type="ARBA" id="ARBA00022827"/>
    </source>
</evidence>
<dbReference type="RefSeq" id="WP_117895219.1">
    <property type="nucleotide sequence ID" value="NZ_CABJCV010000012.1"/>
</dbReference>
<dbReference type="Gene3D" id="3.90.700.10">
    <property type="entry name" value="Succinate dehydrogenase/fumarate reductase flavoprotein, catalytic domain"/>
    <property type="match status" value="1"/>
</dbReference>
<dbReference type="InterPro" id="IPR003953">
    <property type="entry name" value="FAD-dep_OxRdtase_2_FAD-bd"/>
</dbReference>
<dbReference type="SMART" id="SM00900">
    <property type="entry name" value="FMN_bind"/>
    <property type="match status" value="1"/>
</dbReference>
<feature type="signal peptide" evidence="10">
    <location>
        <begin position="1"/>
        <end position="22"/>
    </location>
</feature>
<evidence type="ECO:0000256" key="3">
    <source>
        <dbReference type="ARBA" id="ARBA00008040"/>
    </source>
</evidence>
<dbReference type="PANTHER" id="PTHR43400">
    <property type="entry name" value="FUMARATE REDUCTASE"/>
    <property type="match status" value="1"/>
</dbReference>
<dbReference type="EMBL" id="QRUP01000012">
    <property type="protein sequence ID" value="RGR73459.1"/>
    <property type="molecule type" value="Genomic_DNA"/>
</dbReference>
<comment type="caution">
    <text evidence="12">The sequence shown here is derived from an EMBL/GenBank/DDBJ whole genome shotgun (WGS) entry which is preliminary data.</text>
</comment>
<dbReference type="PRINTS" id="PR00368">
    <property type="entry name" value="FADPNR"/>
</dbReference>
<comment type="catalytic activity">
    <reaction evidence="9">
        <text>dihydrourocanate + A = urocanate + AH2</text>
        <dbReference type="Rhea" id="RHEA:36059"/>
        <dbReference type="ChEBI" id="CHEBI:13193"/>
        <dbReference type="ChEBI" id="CHEBI:17499"/>
        <dbReference type="ChEBI" id="CHEBI:27247"/>
        <dbReference type="ChEBI" id="CHEBI:72991"/>
        <dbReference type="EC" id="1.3.99.33"/>
    </reaction>
</comment>
<keyword evidence="13" id="KW-1185">Reference proteome</keyword>
<evidence type="ECO:0000256" key="5">
    <source>
        <dbReference type="ARBA" id="ARBA00015872"/>
    </source>
</evidence>
<keyword evidence="8" id="KW-0560">Oxidoreductase</keyword>
<dbReference type="Pfam" id="PF00890">
    <property type="entry name" value="FAD_binding_2"/>
    <property type="match status" value="1"/>
</dbReference>
<comment type="cofactor">
    <cofactor evidence="2">
        <name>FAD</name>
        <dbReference type="ChEBI" id="CHEBI:57692"/>
    </cofactor>
</comment>
<dbReference type="GeneID" id="83015865"/>
<evidence type="ECO:0000256" key="2">
    <source>
        <dbReference type="ARBA" id="ARBA00001974"/>
    </source>
</evidence>
<organism evidence="12 13">
    <name type="scientific">Holdemania filiformis</name>
    <dbReference type="NCBI Taxonomy" id="61171"/>
    <lineage>
        <taxon>Bacteria</taxon>
        <taxon>Bacillati</taxon>
        <taxon>Bacillota</taxon>
        <taxon>Erysipelotrichia</taxon>
        <taxon>Erysipelotrichales</taxon>
        <taxon>Erysipelotrichaceae</taxon>
        <taxon>Holdemania</taxon>
    </lineage>
</organism>
<dbReference type="PROSITE" id="PS51257">
    <property type="entry name" value="PROKAR_LIPOPROTEIN"/>
    <property type="match status" value="1"/>
</dbReference>
<dbReference type="GO" id="GO:0033765">
    <property type="term" value="F:steroid dehydrogenase activity, acting on the CH-CH group of donors"/>
    <property type="evidence" value="ECO:0007669"/>
    <property type="project" value="UniProtKB-ARBA"/>
</dbReference>
<proteinExistence type="inferred from homology"/>
<comment type="cofactor">
    <cofactor evidence="1">
        <name>FMN</name>
        <dbReference type="ChEBI" id="CHEBI:58210"/>
    </cofactor>
</comment>
<gene>
    <name evidence="12" type="ORF">DWY25_10695</name>
</gene>
<dbReference type="InterPro" id="IPR036188">
    <property type="entry name" value="FAD/NAD-bd_sf"/>
</dbReference>
<evidence type="ECO:0000256" key="9">
    <source>
        <dbReference type="ARBA" id="ARBA00049922"/>
    </source>
</evidence>
<dbReference type="GO" id="GO:0010181">
    <property type="term" value="F:FMN binding"/>
    <property type="evidence" value="ECO:0007669"/>
    <property type="project" value="InterPro"/>
</dbReference>
<dbReference type="SUPFAM" id="SSF51905">
    <property type="entry name" value="FAD/NAD(P)-binding domain"/>
    <property type="match status" value="1"/>
</dbReference>
<sequence length="594" mass="61706">MKKLVALVLAAMLLTTGCSTQAPEAAGGMKAGTYKASAAGFHGDITLEVTVDAEKITDIQVIEHSETEGIGAAALPELVTKVLDSQSIGIDGVSGATVTSNGFKAAMEDALTQAGADMDKMTKSAESSSATKEEVTLDADIVVVGGGAAGLTAALSSQQNGNNVILLEKTGVVGGASAMAGAGTMATGSQWQKEDGFEDSPEQLKADMLKNGHNNNDEATLDIYVNTTGAAFDWLVSEDGANVPYERDGKPTRSYSGTGRGAGVVSSLADTFKTAGGTVMTNTPATELIVDNGVVKGVKASDDAKNYTINAKAVILATGGFGANDAMVPEAYKQFVYAGHAGATGDGLKMAEAVNADTFNMEFVNTQPNSMILPSGLGQYCNPGVGAAYSASGAFLVNQDGVRFANEKGNAWDLMQEMKKNSTQYLIMDQTSFDAFNKGMTGSKIYSDEDVEKWLANDGEGNPFMVKADSLEDLAKKMNLPEGALTEAAAKFNETAAKGEKDEFGRELTAPLSEEGPYYALQQYIRYYATLGGLRINDGMQVLNTEKQPVEGLYAAGEVVGGLEGDVYMGATLFGWAVTSGYNAGNAASAAIAK</sequence>
<evidence type="ECO:0000256" key="8">
    <source>
        <dbReference type="ARBA" id="ARBA00023002"/>
    </source>
</evidence>
<reference evidence="12 13" key="1">
    <citation type="submission" date="2018-08" db="EMBL/GenBank/DDBJ databases">
        <title>A genome reference for cultivated species of the human gut microbiota.</title>
        <authorList>
            <person name="Zou Y."/>
            <person name="Xue W."/>
            <person name="Luo G."/>
        </authorList>
    </citation>
    <scope>NUCLEOTIDE SEQUENCE [LARGE SCALE GENOMIC DNA]</scope>
    <source>
        <strain evidence="12 13">AF24-29</strain>
    </source>
</reference>
<dbReference type="GO" id="GO:0016020">
    <property type="term" value="C:membrane"/>
    <property type="evidence" value="ECO:0007669"/>
    <property type="project" value="InterPro"/>
</dbReference>
<dbReference type="Gene3D" id="3.50.50.60">
    <property type="entry name" value="FAD/NAD(P)-binding domain"/>
    <property type="match status" value="1"/>
</dbReference>
<name>A0A412FZ93_9FIRM</name>
<protein>
    <recommendedName>
        <fullName evidence="5">Urocanate reductase</fullName>
        <ecNumber evidence="4">1.3.99.33</ecNumber>
    </recommendedName>
</protein>
<keyword evidence="6" id="KW-0285">Flavoprotein</keyword>
<evidence type="ECO:0000256" key="6">
    <source>
        <dbReference type="ARBA" id="ARBA00022630"/>
    </source>
</evidence>
<dbReference type="InterPro" id="IPR050315">
    <property type="entry name" value="FAD-oxidoreductase_2"/>
</dbReference>
<feature type="chain" id="PRO_5018990574" description="Urocanate reductase" evidence="10">
    <location>
        <begin position="23"/>
        <end position="594"/>
    </location>
</feature>
<dbReference type="EC" id="1.3.99.33" evidence="4"/>
<evidence type="ECO:0000313" key="13">
    <source>
        <dbReference type="Proteomes" id="UP000284178"/>
    </source>
</evidence>
<keyword evidence="10" id="KW-0732">Signal</keyword>
<evidence type="ECO:0000256" key="1">
    <source>
        <dbReference type="ARBA" id="ARBA00001917"/>
    </source>
</evidence>
<dbReference type="PANTHER" id="PTHR43400:SF7">
    <property type="entry name" value="FAD-DEPENDENT OXIDOREDUCTASE 2 FAD BINDING DOMAIN-CONTAINING PROTEIN"/>
    <property type="match status" value="1"/>
</dbReference>
<dbReference type="AlphaFoldDB" id="A0A412FZ93"/>
<dbReference type="InterPro" id="IPR027477">
    <property type="entry name" value="Succ_DH/fumarate_Rdtase_cat_sf"/>
</dbReference>
<feature type="domain" description="FMN-binding" evidence="11">
    <location>
        <begin position="40"/>
        <end position="114"/>
    </location>
</feature>
<evidence type="ECO:0000256" key="10">
    <source>
        <dbReference type="SAM" id="SignalP"/>
    </source>
</evidence>
<dbReference type="Proteomes" id="UP000284178">
    <property type="component" value="Unassembled WGS sequence"/>
</dbReference>
<accession>A0A412FZ93</accession>
<evidence type="ECO:0000313" key="12">
    <source>
        <dbReference type="EMBL" id="RGR73459.1"/>
    </source>
</evidence>
<comment type="similarity">
    <text evidence="3">Belongs to the FAD-dependent oxidoreductase 2 family. FRD/SDH subfamily.</text>
</comment>